<dbReference type="STRING" id="908937.Prede_2462"/>
<evidence type="ECO:0008006" key="3">
    <source>
        <dbReference type="Google" id="ProtNLM"/>
    </source>
</evidence>
<gene>
    <name evidence="1" type="ORF">HMPREF9136_2602</name>
</gene>
<accession>F9D6X4</accession>
<proteinExistence type="predicted"/>
<name>F9D6X4_PREDD</name>
<reference evidence="1 2" key="1">
    <citation type="submission" date="2011-04" db="EMBL/GenBank/DDBJ databases">
        <authorList>
            <person name="Muzny D."/>
            <person name="Qin X."/>
            <person name="Deng J."/>
            <person name="Jiang H."/>
            <person name="Liu Y."/>
            <person name="Qu J."/>
            <person name="Song X.-Z."/>
            <person name="Zhang L."/>
            <person name="Thornton R."/>
            <person name="Coyle M."/>
            <person name="Francisco L."/>
            <person name="Jackson L."/>
            <person name="Javaid M."/>
            <person name="Korchina V."/>
            <person name="Kovar C."/>
            <person name="Mata R."/>
            <person name="Mathew T."/>
            <person name="Ngo R."/>
            <person name="Nguyen L."/>
            <person name="Nguyen N."/>
            <person name="Okwuonu G."/>
            <person name="Ongeri F."/>
            <person name="Pham C."/>
            <person name="Simmons D."/>
            <person name="Wilczek-Boney K."/>
            <person name="Hale W."/>
            <person name="Jakkamsetti A."/>
            <person name="Pham P."/>
            <person name="Ruth R."/>
            <person name="San Lucas F."/>
            <person name="Warren J."/>
            <person name="Zhang J."/>
            <person name="Zhao Z."/>
            <person name="Zhou C."/>
            <person name="Zhu D."/>
            <person name="Lee S."/>
            <person name="Bess C."/>
            <person name="Blankenburg K."/>
            <person name="Forbes L."/>
            <person name="Fu Q."/>
            <person name="Gubbala S."/>
            <person name="Hirani K."/>
            <person name="Jayaseelan J.C."/>
            <person name="Lara F."/>
            <person name="Munidasa M."/>
            <person name="Palculict T."/>
            <person name="Patil S."/>
            <person name="Pu L.-L."/>
            <person name="Saada N."/>
            <person name="Tang L."/>
            <person name="Weissenberger G."/>
            <person name="Zhu Y."/>
            <person name="Hemphill L."/>
            <person name="Shang Y."/>
            <person name="Youmans B."/>
            <person name="Ayvaz T."/>
            <person name="Ross M."/>
            <person name="Santibanez J."/>
            <person name="Aqrawi P."/>
            <person name="Gross S."/>
            <person name="Joshi V."/>
            <person name="Fowler G."/>
            <person name="Nazareth L."/>
            <person name="Reid J."/>
            <person name="Worley K."/>
            <person name="Petrosino J."/>
            <person name="Highlander S."/>
            <person name="Gibbs R."/>
        </authorList>
    </citation>
    <scope>NUCLEOTIDE SEQUENCE [LARGE SCALE GENOMIC DNA]</scope>
    <source>
        <strain evidence="1 2">DSM 3688</strain>
    </source>
</reference>
<dbReference type="EMBL" id="AFPW01000048">
    <property type="protein sequence ID" value="EGQ11843.1"/>
    <property type="molecule type" value="Genomic_DNA"/>
</dbReference>
<dbReference type="Proteomes" id="UP000007820">
    <property type="component" value="Unassembled WGS sequence"/>
</dbReference>
<dbReference type="Gene3D" id="3.10.450.620">
    <property type="entry name" value="JHP933, nucleotidyltransferase-like core domain"/>
    <property type="match status" value="1"/>
</dbReference>
<dbReference type="InterPro" id="IPR014942">
    <property type="entry name" value="AbiEii"/>
</dbReference>
<comment type="caution">
    <text evidence="1">The sequence shown here is derived from an EMBL/GenBank/DDBJ whole genome shotgun (WGS) entry which is preliminary data.</text>
</comment>
<dbReference type="Pfam" id="PF08843">
    <property type="entry name" value="AbiEii"/>
    <property type="match status" value="1"/>
</dbReference>
<evidence type="ECO:0000313" key="1">
    <source>
        <dbReference type="EMBL" id="EGQ11843.1"/>
    </source>
</evidence>
<protein>
    <recommendedName>
        <fullName evidence="3">Nucleotidyl transferase AbiEii/AbiGii toxin family protein</fullName>
    </recommendedName>
</protein>
<evidence type="ECO:0000313" key="2">
    <source>
        <dbReference type="Proteomes" id="UP000007820"/>
    </source>
</evidence>
<dbReference type="AlphaFoldDB" id="F9D6X4"/>
<dbReference type="eggNOG" id="COG2253">
    <property type="taxonomic scope" value="Bacteria"/>
</dbReference>
<organism evidence="1 2">
    <name type="scientific">Prevotella dentalis (strain ATCC 49559 / DSM 3688 / JCM 13448 / NCTC 12043 / ES 2772)</name>
    <name type="common">Mitsuokella dentalis</name>
    <dbReference type="NCBI Taxonomy" id="908937"/>
    <lineage>
        <taxon>Bacteria</taxon>
        <taxon>Pseudomonadati</taxon>
        <taxon>Bacteroidota</taxon>
        <taxon>Bacteroidia</taxon>
        <taxon>Bacteroidales</taxon>
        <taxon>Prevotellaceae</taxon>
        <taxon>Prevotella</taxon>
    </lineage>
</organism>
<sequence length="330" mass="37721">MEHRMKLHENIQLFHDAILAASQSKEDGGLGIKSIFIEKDYWICRSLSLMVKGDPEHKAVFKGGTSLTKAYGIGARFSEDIDIAIAEAWTMSGNQLKNLIRKTSKNMTEGLQEKVIPGATSKGSHYHKAYYTYPRAVNEEQVGAIKAGQLLVEINSFANPYPVLQCPLQSFLTEFLMNTGNSQLVTEYDMQPFLVPVLDKRRTLTEKLVSLLRFSLADSPISELQAKIRHFYDLHFLLQDNECRTYLNSTDFKKDFQTLFDHDKQSFDKPQGWQDRDIMDSPLVTNLQGLWAKLQETYLRELPDLAYQQIPDVLSIKTSMQEMISKLVNQ</sequence>